<evidence type="ECO:0000313" key="3">
    <source>
        <dbReference type="Proteomes" id="UP001232725"/>
    </source>
</evidence>
<dbReference type="EMBL" id="JAVALS010000019">
    <property type="protein sequence ID" value="MDP5228622.1"/>
    <property type="molecule type" value="Genomic_DNA"/>
</dbReference>
<evidence type="ECO:0000313" key="2">
    <source>
        <dbReference type="EMBL" id="MDP5228622.1"/>
    </source>
</evidence>
<evidence type="ECO:0000256" key="1">
    <source>
        <dbReference type="SAM" id="SignalP"/>
    </source>
</evidence>
<reference evidence="2 3" key="1">
    <citation type="submission" date="2023-08" db="EMBL/GenBank/DDBJ databases">
        <title>Arthrobacter horti sp. nov., isolated from forest soil.</title>
        <authorList>
            <person name="Park M."/>
        </authorList>
    </citation>
    <scope>NUCLEOTIDE SEQUENCE [LARGE SCALE GENOMIC DNA]</scope>
    <source>
        <strain evidence="2 3">YJM1</strain>
    </source>
</reference>
<gene>
    <name evidence="2" type="ORF">Q9R02_15805</name>
</gene>
<comment type="caution">
    <text evidence="2">The sequence shown here is derived from an EMBL/GenBank/DDBJ whole genome shotgun (WGS) entry which is preliminary data.</text>
</comment>
<keyword evidence="3" id="KW-1185">Reference proteome</keyword>
<feature type="signal peptide" evidence="1">
    <location>
        <begin position="1"/>
        <end position="28"/>
    </location>
</feature>
<dbReference type="RefSeq" id="WP_305997667.1">
    <property type="nucleotide sequence ID" value="NZ_JAVALS010000019.1"/>
</dbReference>
<feature type="chain" id="PRO_5047099841" evidence="1">
    <location>
        <begin position="29"/>
        <end position="195"/>
    </location>
</feature>
<name>A0ABT9ITG1_9MICC</name>
<accession>A0ABT9ITG1</accession>
<organism evidence="2 3">
    <name type="scientific">Arthrobacter horti</name>
    <dbReference type="NCBI Taxonomy" id="3068273"/>
    <lineage>
        <taxon>Bacteria</taxon>
        <taxon>Bacillati</taxon>
        <taxon>Actinomycetota</taxon>
        <taxon>Actinomycetes</taxon>
        <taxon>Micrococcales</taxon>
        <taxon>Micrococcaceae</taxon>
        <taxon>Arthrobacter</taxon>
    </lineage>
</organism>
<proteinExistence type="predicted"/>
<protein>
    <submittedName>
        <fullName evidence="2">Uncharacterized protein</fullName>
    </submittedName>
</protein>
<keyword evidence="1" id="KW-0732">Signal</keyword>
<dbReference type="Proteomes" id="UP001232725">
    <property type="component" value="Unassembled WGS sequence"/>
</dbReference>
<sequence>MTNPFALPKRAWLATGSLLGTFSLATTALPAEHLDIIALGKAGAGHEFNLQIAGSATSPWAPAESDWAEGNPTALTIGGTPDGAPLRILPGESRTFQLAVRNAAPRLASSLRLRLYQPDQPAGTTDLFPALTFTLNSAGRILAAGQGPLTAEWPAHLSPGEVQHFELTVQLPATAGNEFNGAATQLGLRADGASR</sequence>